<evidence type="ECO:0000256" key="12">
    <source>
        <dbReference type="PIRSR" id="PIRSR006621-2"/>
    </source>
</evidence>
<feature type="binding site" evidence="12">
    <location>
        <position position="190"/>
    </location>
    <ligand>
        <name>FMN</name>
        <dbReference type="ChEBI" id="CHEBI:58210"/>
    </ligand>
</feature>
<dbReference type="Proteomes" id="UP000321903">
    <property type="component" value="Unassembled WGS sequence"/>
</dbReference>
<gene>
    <name evidence="9" type="primary">dusC</name>
    <name evidence="14" type="ORF">ES754_11025</name>
</gene>
<keyword evidence="5 9" id="KW-0819">tRNA processing</keyword>
<reference evidence="14 15" key="1">
    <citation type="submission" date="2019-08" db="EMBL/GenBank/DDBJ databases">
        <title>Genome sequence of Psychrobacter frigidicola ACAM304 (type strain).</title>
        <authorList>
            <person name="Bowman J.P."/>
        </authorList>
    </citation>
    <scope>NUCLEOTIDE SEQUENCE [LARGE SCALE GENOMIC DNA]</scope>
    <source>
        <strain evidence="14 15">ACAM 304</strain>
    </source>
</reference>
<dbReference type="PROSITE" id="PS01136">
    <property type="entry name" value="UPF0034"/>
    <property type="match status" value="1"/>
</dbReference>
<dbReference type="CDD" id="cd02801">
    <property type="entry name" value="DUS_like_FMN"/>
    <property type="match status" value="1"/>
</dbReference>
<evidence type="ECO:0000256" key="1">
    <source>
        <dbReference type="ARBA" id="ARBA00001917"/>
    </source>
</evidence>
<comment type="similarity">
    <text evidence="9">Belongs to the Dus family. DusC subfamily.</text>
</comment>
<proteinExistence type="inferred from homology"/>
<dbReference type="PIRSF" id="PIRSF006621">
    <property type="entry name" value="Dus"/>
    <property type="match status" value="1"/>
</dbReference>
<feature type="binding site" evidence="9 12">
    <location>
        <position position="161"/>
    </location>
    <ligand>
        <name>FMN</name>
        <dbReference type="ChEBI" id="CHEBI:58210"/>
    </ligand>
</feature>
<dbReference type="EMBL" id="VORZ01000004">
    <property type="protein sequence ID" value="TXD96162.1"/>
    <property type="molecule type" value="Genomic_DNA"/>
</dbReference>
<dbReference type="Pfam" id="PF01207">
    <property type="entry name" value="Dus"/>
    <property type="match status" value="1"/>
</dbReference>
<dbReference type="RefSeq" id="WP_147224260.1">
    <property type="nucleotide sequence ID" value="NZ_CAJGYY010000001.1"/>
</dbReference>
<comment type="catalytic activity">
    <reaction evidence="9">
        <text>5,6-dihydrouridine(16) in tRNA + NADP(+) = uridine(16) in tRNA + NADPH + H(+)</text>
        <dbReference type="Rhea" id="RHEA:53376"/>
        <dbReference type="Rhea" id="RHEA-COMP:13543"/>
        <dbReference type="Rhea" id="RHEA-COMP:13544"/>
        <dbReference type="ChEBI" id="CHEBI:15378"/>
        <dbReference type="ChEBI" id="CHEBI:57783"/>
        <dbReference type="ChEBI" id="CHEBI:58349"/>
        <dbReference type="ChEBI" id="CHEBI:65315"/>
        <dbReference type="ChEBI" id="CHEBI:74443"/>
    </reaction>
</comment>
<name>A0A5C7A2Z5_9GAMM</name>
<evidence type="ECO:0000256" key="8">
    <source>
        <dbReference type="ARBA" id="ARBA00023002"/>
    </source>
</evidence>
<feature type="site" description="Interacts with tRNA" evidence="9">
    <location>
        <position position="198"/>
    </location>
</feature>
<keyword evidence="6 9" id="KW-0521">NADP</keyword>
<dbReference type="GO" id="GO:0000049">
    <property type="term" value="F:tRNA binding"/>
    <property type="evidence" value="ECO:0007669"/>
    <property type="project" value="UniProtKB-UniRule"/>
</dbReference>
<sequence>MTDNYQPIFAVQQLFTNPVRLLAPMEGLSDPLMRQILTQIAHDLGRPYDWSVSEFIRVTQHLLPAHVFYKYVPELHNDAKTASGTPIHIQLLGSDAQLMAENAAYACELGAPAIDINFGCPAKSVNNHRGGSVLLDEPEVLYEIISAVRQAVPAETPVSAKIRLGYTNTSKINEIRQAIADSGADWLTIHARTKTQGYKPPAYWDKIQSFNTLDIPIIANGEIWTAEQAQACMQQAGTPHLMLGRGAVTRPDLIAQVDSNIANNMANNIANEALALSWQAMITHQIKFLEGQAKNDIVLIGRYKQWLAMLTKGYVEAQILWNAIKREKNKAAIINALQTSTYS</sequence>
<feature type="binding site" evidence="9 12">
    <location>
        <begin position="244"/>
        <end position="245"/>
    </location>
    <ligand>
        <name>FMN</name>
        <dbReference type="ChEBI" id="CHEBI:58210"/>
    </ligand>
</feature>
<dbReference type="PANTHER" id="PTHR11082">
    <property type="entry name" value="TRNA-DIHYDROURIDINE SYNTHASE"/>
    <property type="match status" value="1"/>
</dbReference>
<protein>
    <recommendedName>
        <fullName evidence="9">tRNA-dihydrouridine(16) synthase</fullName>
        <ecNumber evidence="9">1.3.1.-</ecNumber>
    </recommendedName>
    <alternativeName>
        <fullName evidence="9">U16-specific dihydrouridine synthase</fullName>
        <shortName evidence="9">U16-specific Dus</shortName>
    </alternativeName>
    <alternativeName>
        <fullName evidence="9">tRNA-dihydrouridine synthase C</fullName>
    </alternativeName>
</protein>
<dbReference type="GO" id="GO:0102262">
    <property type="term" value="F:tRNA-dihydrouridine16 synthase activity"/>
    <property type="evidence" value="ECO:0007669"/>
    <property type="project" value="RHEA"/>
</dbReference>
<evidence type="ECO:0000256" key="10">
    <source>
        <dbReference type="PIRNR" id="PIRNR006621"/>
    </source>
</evidence>
<keyword evidence="15" id="KW-1185">Reference proteome</keyword>
<keyword evidence="4 9" id="KW-0288">FMN</keyword>
<feature type="site" description="Interacts with tRNA; defines subfamily-specific binding signature" evidence="9">
    <location>
        <position position="325"/>
    </location>
</feature>
<evidence type="ECO:0000256" key="11">
    <source>
        <dbReference type="PIRSR" id="PIRSR006621-1"/>
    </source>
</evidence>
<dbReference type="InterPro" id="IPR018517">
    <property type="entry name" value="tRNA_hU_synthase_CS"/>
</dbReference>
<dbReference type="InterPro" id="IPR001269">
    <property type="entry name" value="DUS_fam"/>
</dbReference>
<feature type="site" description="Interacts with tRNA; defines subfamily-specific binding signature" evidence="9">
    <location>
        <position position="304"/>
    </location>
</feature>
<comment type="catalytic activity">
    <reaction evidence="9">
        <text>5,6-dihydrouridine(16) in tRNA + NAD(+) = uridine(16) in tRNA + NADH + H(+)</text>
        <dbReference type="Rhea" id="RHEA:53380"/>
        <dbReference type="Rhea" id="RHEA-COMP:13543"/>
        <dbReference type="Rhea" id="RHEA-COMP:13544"/>
        <dbReference type="ChEBI" id="CHEBI:15378"/>
        <dbReference type="ChEBI" id="CHEBI:57540"/>
        <dbReference type="ChEBI" id="CHEBI:57945"/>
        <dbReference type="ChEBI" id="CHEBI:65315"/>
        <dbReference type="ChEBI" id="CHEBI:74443"/>
    </reaction>
</comment>
<keyword evidence="3 9" id="KW-0285">Flavoprotein</keyword>
<keyword evidence="7 9" id="KW-0694">RNA-binding</keyword>
<dbReference type="GO" id="GO:0010181">
    <property type="term" value="F:FMN binding"/>
    <property type="evidence" value="ECO:0007669"/>
    <property type="project" value="UniProtKB-UniRule"/>
</dbReference>
<comment type="caution">
    <text evidence="14">The sequence shown here is derived from an EMBL/GenBank/DDBJ whole genome shotgun (WGS) entry which is preliminary data.</text>
</comment>
<evidence type="ECO:0000259" key="13">
    <source>
        <dbReference type="Pfam" id="PF01207"/>
    </source>
</evidence>
<keyword evidence="2 9" id="KW-0820">tRNA-binding</keyword>
<feature type="domain" description="DUS-like FMN-binding" evidence="13">
    <location>
        <begin position="21"/>
        <end position="310"/>
    </location>
</feature>
<evidence type="ECO:0000256" key="4">
    <source>
        <dbReference type="ARBA" id="ARBA00022643"/>
    </source>
</evidence>
<dbReference type="OrthoDB" id="5289281at2"/>
<dbReference type="InterPro" id="IPR032886">
    <property type="entry name" value="DusC"/>
</dbReference>
<dbReference type="InterPro" id="IPR013785">
    <property type="entry name" value="Aldolase_TIM"/>
</dbReference>
<evidence type="ECO:0000313" key="14">
    <source>
        <dbReference type="EMBL" id="TXD96162.1"/>
    </source>
</evidence>
<dbReference type="HAMAP" id="MF_02043">
    <property type="entry name" value="DusC_subfam"/>
    <property type="match status" value="1"/>
</dbReference>
<organism evidence="14 15">
    <name type="scientific">Psychrobacter frigidicola</name>
    <dbReference type="NCBI Taxonomy" id="45611"/>
    <lineage>
        <taxon>Bacteria</taxon>
        <taxon>Pseudomonadati</taxon>
        <taxon>Pseudomonadota</taxon>
        <taxon>Gammaproteobacteria</taxon>
        <taxon>Moraxellales</taxon>
        <taxon>Moraxellaceae</taxon>
        <taxon>Psychrobacter</taxon>
    </lineage>
</organism>
<dbReference type="Gene3D" id="1.20.225.30">
    <property type="entry name" value="Dihydrouridine synthase, C-terminal recognition domain"/>
    <property type="match status" value="1"/>
</dbReference>
<dbReference type="InterPro" id="IPR042270">
    <property type="entry name" value="DusC_C"/>
</dbReference>
<evidence type="ECO:0000313" key="15">
    <source>
        <dbReference type="Proteomes" id="UP000321903"/>
    </source>
</evidence>
<feature type="site" description="Interacts with tRNA; defines subfamily-specific binding signature" evidence="9">
    <location>
        <position position="57"/>
    </location>
</feature>
<feature type="site" description="Interacts with tRNA" evidence="9">
    <location>
        <position position="117"/>
    </location>
</feature>
<feature type="site" description="Interacts with tRNA; defines subfamily-specific binding signature" evidence="9">
    <location>
        <position position="302"/>
    </location>
</feature>
<feature type="binding site" evidence="9 12">
    <location>
        <position position="90"/>
    </location>
    <ligand>
        <name>FMN</name>
        <dbReference type="ChEBI" id="CHEBI:58210"/>
    </ligand>
</feature>
<keyword evidence="8 9" id="KW-0560">Oxidoreductase</keyword>
<evidence type="ECO:0000256" key="9">
    <source>
        <dbReference type="HAMAP-Rule" id="MF_02043"/>
    </source>
</evidence>
<dbReference type="GO" id="GO:0050660">
    <property type="term" value="F:flavin adenine dinucleotide binding"/>
    <property type="evidence" value="ECO:0007669"/>
    <property type="project" value="InterPro"/>
</dbReference>
<keyword evidence="12" id="KW-0547">Nucleotide-binding</keyword>
<dbReference type="AlphaFoldDB" id="A0A5C7A2Z5"/>
<evidence type="ECO:0000256" key="6">
    <source>
        <dbReference type="ARBA" id="ARBA00022857"/>
    </source>
</evidence>
<evidence type="ECO:0000256" key="7">
    <source>
        <dbReference type="ARBA" id="ARBA00022884"/>
    </source>
</evidence>
<dbReference type="Gene3D" id="3.20.20.70">
    <property type="entry name" value="Aldolase class I"/>
    <property type="match status" value="1"/>
</dbReference>
<evidence type="ECO:0000256" key="3">
    <source>
        <dbReference type="ARBA" id="ARBA00022630"/>
    </source>
</evidence>
<evidence type="ECO:0000256" key="5">
    <source>
        <dbReference type="ARBA" id="ARBA00022694"/>
    </source>
</evidence>
<comment type="function">
    <text evidence="9">Catalyzes the synthesis of 5,6-dihydrouridine (D), a modified base found in the D-loop of most tRNAs, via the reduction of the C5-C6 double bond in target uridines. Specifically modifies U16 in tRNAs.</text>
</comment>
<comment type="similarity">
    <text evidence="10">Belongs to the dus family.</text>
</comment>
<dbReference type="SUPFAM" id="SSF51395">
    <property type="entry name" value="FMN-linked oxidoreductases"/>
    <property type="match status" value="1"/>
</dbReference>
<comment type="cofactor">
    <cofactor evidence="1 9 10 12">
        <name>FMN</name>
        <dbReference type="ChEBI" id="CHEBI:58210"/>
    </cofactor>
</comment>
<dbReference type="InterPro" id="IPR035587">
    <property type="entry name" value="DUS-like_FMN-bd"/>
</dbReference>
<comment type="caution">
    <text evidence="9">Lacks conserved residue(s) required for the propagation of feature annotation.</text>
</comment>
<evidence type="ECO:0000256" key="2">
    <source>
        <dbReference type="ARBA" id="ARBA00022555"/>
    </source>
</evidence>
<feature type="binding site" evidence="9">
    <location>
        <begin position="220"/>
        <end position="222"/>
    </location>
    <ligand>
        <name>FMN</name>
        <dbReference type="ChEBI" id="CHEBI:58210"/>
    </ligand>
</feature>
<feature type="active site" description="Proton donor" evidence="9 11">
    <location>
        <position position="120"/>
    </location>
</feature>
<dbReference type="EC" id="1.3.1.-" evidence="9"/>
<accession>A0A5C7A2Z5</accession>
<dbReference type="PANTHER" id="PTHR11082:SF26">
    <property type="entry name" value="TRNA-DIHYDROURIDINE(16) SYNTHASE"/>
    <property type="match status" value="1"/>
</dbReference>